<dbReference type="EMBL" id="BAAANL010000001">
    <property type="protein sequence ID" value="GAA1854484.1"/>
    <property type="molecule type" value="Genomic_DNA"/>
</dbReference>
<evidence type="ECO:0000313" key="1">
    <source>
        <dbReference type="EMBL" id="GAA1854484.1"/>
    </source>
</evidence>
<sequence>MTVVRAREPAARCAGFAHDVEFLGGGVGDGGQVDGPPGRVVHDGRILGRRIAVVLVDVDVTFADACVETARTDVSDFRRLGCRVRDPEVCGGVPRRPGRVIVG</sequence>
<keyword evidence="2" id="KW-1185">Reference proteome</keyword>
<dbReference type="Proteomes" id="UP001501094">
    <property type="component" value="Unassembled WGS sequence"/>
</dbReference>
<protein>
    <submittedName>
        <fullName evidence="1">Uncharacterized protein</fullName>
    </submittedName>
</protein>
<comment type="caution">
    <text evidence="1">The sequence shown here is derived from an EMBL/GenBank/DDBJ whole genome shotgun (WGS) entry which is preliminary data.</text>
</comment>
<gene>
    <name evidence="1" type="ORF">GCM10009751_09110</name>
</gene>
<organism evidence="1 2">
    <name type="scientific">Myceligenerans crystallogenes</name>
    <dbReference type="NCBI Taxonomy" id="316335"/>
    <lineage>
        <taxon>Bacteria</taxon>
        <taxon>Bacillati</taxon>
        <taxon>Actinomycetota</taxon>
        <taxon>Actinomycetes</taxon>
        <taxon>Micrococcales</taxon>
        <taxon>Promicromonosporaceae</taxon>
        <taxon>Myceligenerans</taxon>
    </lineage>
</organism>
<accession>A0ABN2N6H8</accession>
<reference evidence="1 2" key="1">
    <citation type="journal article" date="2019" name="Int. J. Syst. Evol. Microbiol.">
        <title>The Global Catalogue of Microorganisms (GCM) 10K type strain sequencing project: providing services to taxonomists for standard genome sequencing and annotation.</title>
        <authorList>
            <consortium name="The Broad Institute Genomics Platform"/>
            <consortium name="The Broad Institute Genome Sequencing Center for Infectious Disease"/>
            <person name="Wu L."/>
            <person name="Ma J."/>
        </authorList>
    </citation>
    <scope>NUCLEOTIDE SEQUENCE [LARGE SCALE GENOMIC DNA]</scope>
    <source>
        <strain evidence="1 2">JCM 14326</strain>
    </source>
</reference>
<evidence type="ECO:0000313" key="2">
    <source>
        <dbReference type="Proteomes" id="UP001501094"/>
    </source>
</evidence>
<name>A0ABN2N6H8_9MICO</name>
<proteinExistence type="predicted"/>